<evidence type="ECO:0000256" key="1">
    <source>
        <dbReference type="SAM" id="Phobius"/>
    </source>
</evidence>
<sequence>MKIKTSVLTFIFAIIIVAVLVIGTYRLMNGEEQKKTMPSAAEMMERAQGRGK</sequence>
<dbReference type="AlphaFoldDB" id="A0A0F9PQS5"/>
<evidence type="ECO:0000313" key="2">
    <source>
        <dbReference type="EMBL" id="KKN34130.1"/>
    </source>
</evidence>
<protein>
    <submittedName>
        <fullName evidence="2">Uncharacterized protein</fullName>
    </submittedName>
</protein>
<organism evidence="2">
    <name type="scientific">marine sediment metagenome</name>
    <dbReference type="NCBI Taxonomy" id="412755"/>
    <lineage>
        <taxon>unclassified sequences</taxon>
        <taxon>metagenomes</taxon>
        <taxon>ecological metagenomes</taxon>
    </lineage>
</organism>
<reference evidence="2" key="1">
    <citation type="journal article" date="2015" name="Nature">
        <title>Complex archaea that bridge the gap between prokaryotes and eukaryotes.</title>
        <authorList>
            <person name="Spang A."/>
            <person name="Saw J.H."/>
            <person name="Jorgensen S.L."/>
            <person name="Zaremba-Niedzwiedzka K."/>
            <person name="Martijn J."/>
            <person name="Lind A.E."/>
            <person name="van Eijk R."/>
            <person name="Schleper C."/>
            <person name="Guy L."/>
            <person name="Ettema T.J."/>
        </authorList>
    </citation>
    <scope>NUCLEOTIDE SEQUENCE</scope>
</reference>
<keyword evidence="1" id="KW-0472">Membrane</keyword>
<comment type="caution">
    <text evidence="2">The sequence shown here is derived from an EMBL/GenBank/DDBJ whole genome shotgun (WGS) entry which is preliminary data.</text>
</comment>
<keyword evidence="1" id="KW-1133">Transmembrane helix</keyword>
<gene>
    <name evidence="2" type="ORF">LCGC14_0796770</name>
</gene>
<name>A0A0F9PQS5_9ZZZZ</name>
<proteinExistence type="predicted"/>
<accession>A0A0F9PQS5</accession>
<feature type="transmembrane region" description="Helical" evidence="1">
    <location>
        <begin position="6"/>
        <end position="28"/>
    </location>
</feature>
<dbReference type="EMBL" id="LAZR01002126">
    <property type="protein sequence ID" value="KKN34130.1"/>
    <property type="molecule type" value="Genomic_DNA"/>
</dbReference>
<keyword evidence="1" id="KW-0812">Transmembrane</keyword>